<dbReference type="AlphaFoldDB" id="A0A094L7U6"/>
<evidence type="ECO:0000256" key="1">
    <source>
        <dbReference type="SAM" id="MobiDB-lite"/>
    </source>
</evidence>
<organism evidence="2 3">
    <name type="scientific">Podiceps cristatus</name>
    <name type="common">Great crested grebe</name>
    <dbReference type="NCBI Taxonomy" id="345573"/>
    <lineage>
        <taxon>Eukaryota</taxon>
        <taxon>Metazoa</taxon>
        <taxon>Chordata</taxon>
        <taxon>Craniata</taxon>
        <taxon>Vertebrata</taxon>
        <taxon>Euteleostomi</taxon>
        <taxon>Archelosauria</taxon>
        <taxon>Archosauria</taxon>
        <taxon>Dinosauria</taxon>
        <taxon>Saurischia</taxon>
        <taxon>Theropoda</taxon>
        <taxon>Coelurosauria</taxon>
        <taxon>Aves</taxon>
        <taxon>Neognathae</taxon>
        <taxon>Neoaves</taxon>
        <taxon>Mirandornithes</taxon>
        <taxon>Podicipediformes</taxon>
        <taxon>Podicipedidae</taxon>
        <taxon>Podiceps</taxon>
    </lineage>
</organism>
<dbReference type="EMBL" id="KL277820">
    <property type="protein sequence ID" value="KFZ66865.1"/>
    <property type="molecule type" value="Genomic_DNA"/>
</dbReference>
<dbReference type="OrthoDB" id="10300689at2759"/>
<reference evidence="2 3" key="1">
    <citation type="submission" date="2014-04" db="EMBL/GenBank/DDBJ databases">
        <title>Genome evolution of avian class.</title>
        <authorList>
            <person name="Zhang G."/>
            <person name="Li C."/>
        </authorList>
    </citation>
    <scope>NUCLEOTIDE SEQUENCE [LARGE SCALE GENOMIC DNA]</scope>
    <source>
        <strain evidence="2">BGI_N338</strain>
    </source>
</reference>
<evidence type="ECO:0000313" key="2">
    <source>
        <dbReference type="EMBL" id="KFZ66865.1"/>
    </source>
</evidence>
<keyword evidence="3" id="KW-1185">Reference proteome</keyword>
<evidence type="ECO:0000313" key="3">
    <source>
        <dbReference type="Proteomes" id="UP000053854"/>
    </source>
</evidence>
<accession>A0A094L7U6</accession>
<gene>
    <name evidence="2" type="ORF">N338_11055</name>
</gene>
<feature type="region of interest" description="Disordered" evidence="1">
    <location>
        <begin position="1"/>
        <end position="70"/>
    </location>
</feature>
<protein>
    <submittedName>
        <fullName evidence="2">Uncharacterized protein</fullName>
    </submittedName>
</protein>
<name>A0A094L7U6_PODCR</name>
<feature type="non-terminal residue" evidence="2">
    <location>
        <position position="70"/>
    </location>
</feature>
<proteinExistence type="predicted"/>
<sequence length="70" mass="7786">MPKLLTAPNQKGLKDLGGTRARPCHWAKPQRRDPASRGFSPSRSTWRRSGERWQPERGPSGPAAFPFATS</sequence>
<dbReference type="Proteomes" id="UP000053854">
    <property type="component" value="Unassembled WGS sequence"/>
</dbReference>